<evidence type="ECO:0000256" key="2">
    <source>
        <dbReference type="SAM" id="MobiDB-lite"/>
    </source>
</evidence>
<keyword evidence="1" id="KW-0233">DNA recombination</keyword>
<evidence type="ECO:0000256" key="1">
    <source>
        <dbReference type="ARBA" id="ARBA00023172"/>
    </source>
</evidence>
<dbReference type="AlphaFoldDB" id="A0A812G9M9"/>
<comment type="caution">
    <text evidence="4">The sequence shown here is derived from an EMBL/GenBank/DDBJ whole genome shotgun (WGS) entry which is preliminary data.</text>
</comment>
<dbReference type="InterPro" id="IPR002104">
    <property type="entry name" value="Integrase_catalytic"/>
</dbReference>
<dbReference type="GO" id="GO:0015074">
    <property type="term" value="P:DNA integration"/>
    <property type="evidence" value="ECO:0007669"/>
    <property type="project" value="InterPro"/>
</dbReference>
<dbReference type="OrthoDB" id="415549at2759"/>
<evidence type="ECO:0000313" key="5">
    <source>
        <dbReference type="Proteomes" id="UP000604046"/>
    </source>
</evidence>
<evidence type="ECO:0000313" key="4">
    <source>
        <dbReference type="EMBL" id="CAE6910397.1"/>
    </source>
</evidence>
<dbReference type="GO" id="GO:0003677">
    <property type="term" value="F:DNA binding"/>
    <property type="evidence" value="ECO:0007669"/>
    <property type="project" value="InterPro"/>
</dbReference>
<keyword evidence="5" id="KW-1185">Reference proteome</keyword>
<dbReference type="PROSITE" id="PS51898">
    <property type="entry name" value="TYR_RECOMBINASE"/>
    <property type="match status" value="1"/>
</dbReference>
<dbReference type="Gene3D" id="1.10.443.10">
    <property type="entry name" value="Intergrase catalytic core"/>
    <property type="match status" value="1"/>
</dbReference>
<accession>A0A812G9M9</accession>
<reference evidence="4" key="1">
    <citation type="submission" date="2021-02" db="EMBL/GenBank/DDBJ databases">
        <authorList>
            <person name="Dougan E. K."/>
            <person name="Rhodes N."/>
            <person name="Thang M."/>
            <person name="Chan C."/>
        </authorList>
    </citation>
    <scope>NUCLEOTIDE SEQUENCE</scope>
</reference>
<name>A0A812G9M9_9DINO</name>
<organism evidence="4 5">
    <name type="scientific">Symbiodinium natans</name>
    <dbReference type="NCBI Taxonomy" id="878477"/>
    <lineage>
        <taxon>Eukaryota</taxon>
        <taxon>Sar</taxon>
        <taxon>Alveolata</taxon>
        <taxon>Dinophyceae</taxon>
        <taxon>Suessiales</taxon>
        <taxon>Symbiodiniaceae</taxon>
        <taxon>Symbiodinium</taxon>
    </lineage>
</organism>
<dbReference type="GO" id="GO:0006310">
    <property type="term" value="P:DNA recombination"/>
    <property type="evidence" value="ECO:0007669"/>
    <property type="project" value="UniProtKB-KW"/>
</dbReference>
<dbReference type="SUPFAM" id="SSF56349">
    <property type="entry name" value="DNA breaking-rejoining enzymes"/>
    <property type="match status" value="1"/>
</dbReference>
<dbReference type="InterPro" id="IPR013762">
    <property type="entry name" value="Integrase-like_cat_sf"/>
</dbReference>
<protein>
    <recommendedName>
        <fullName evidence="3">Tyr recombinase domain-containing protein</fullName>
    </recommendedName>
</protein>
<evidence type="ECO:0000259" key="3">
    <source>
        <dbReference type="PROSITE" id="PS51898"/>
    </source>
</evidence>
<feature type="region of interest" description="Disordered" evidence="2">
    <location>
        <begin position="823"/>
        <end position="850"/>
    </location>
</feature>
<gene>
    <name evidence="4" type="ORF">SNAT2548_LOCUS100</name>
</gene>
<dbReference type="EMBL" id="CAJNDS010000001">
    <property type="protein sequence ID" value="CAE6910397.1"/>
    <property type="molecule type" value="Genomic_DNA"/>
</dbReference>
<feature type="domain" description="Tyr recombinase" evidence="3">
    <location>
        <begin position="531"/>
        <end position="721"/>
    </location>
</feature>
<feature type="compositionally biased region" description="Polar residues" evidence="2">
    <location>
        <begin position="839"/>
        <end position="850"/>
    </location>
</feature>
<dbReference type="Proteomes" id="UP000604046">
    <property type="component" value="Unassembled WGS sequence"/>
</dbReference>
<dbReference type="InterPro" id="IPR011010">
    <property type="entry name" value="DNA_brk_join_enz"/>
</dbReference>
<proteinExistence type="predicted"/>
<sequence>MSLPEQAGVIDPLDFLKGQQREIFENSAAVIPEDHETRAASKACFKVREADQPAVYRKLLQSGVATLIPAEWGLRDCRGDLITGGLFAQFPSRKLRKRIGHSGQCKLRDVDIIERSRAQYAKLRIPTSSSKAFTRESKFVAWGTEVDSASGRVGCPAVKLLQIGFLILEVCSLPVVGKRCLQQLLGLIVHPLMHNRCLMSVLQDTYNHAPEEVETLMADHAWSTTECCSFGHKQHINVQELKMIKRELVAAVPVTRQVFGKQASYVQQRKRNSRIWALALSADAVFGEELSFMPRHPAEPLWTFREVFAGSANLTKHFKSMTDFAMAPPVERMQRGKPSLRHDLLDNDTYAQPEGSGALRSEVRANELGRRTVELCKALHAAGWKSRSKLGSAYPNQLCRAYCRMLVVASHYTLMTLPGQSHGLQFRLGKYSAAYRKRLIQAGRSLCRYVGSSAARWLIEAASASEVDSVLAQFVEHMRSQRSKGSLKTAKHAALLMQIIRPRLHRRLNETWFVLRAWEEQTPSRLRMPLPVPVFLAMVIYSRVKALQSSCSTQRSLWFAFATILELAFYGLLRPGEALGIECRDVSLPNSLSLGQPHLTLTLRDPKNRRQLGRLQHAVVKHPHACNWASWVIGSSSQTCKLWPSSQYHFRRRFKEVCRALRVHNWHLTPASLRAGGATFLFQQGCSVDRLRFQGRWTSLASLEHYVQVGVAQQTLLQVQPACAAKIRRYLQLGSFLLELGAKYRAEVPSEQLVSTPALCFTQADNPPWARKFRQAVVKAGAFKGARFLDLSGEQLSKAAKSYPSDMRLHQFAKESLVQQRAEQEQAQRSAVPPEPVHPQQSASPTAADTTWSKRCRAHLYGAISKLLVGRKLRWWQWALFAAFLVLVVTRPRFGTLCAKVAALSLRLIVRKSMNFLLMVVDAVLEELIAQIDSATLPAVTVVREAAEAVHPSGLSQVVISGISAFAGVLCAQMGFARRLMAG</sequence>